<feature type="domain" description="Recombinase" evidence="3">
    <location>
        <begin position="1"/>
        <end position="110"/>
    </location>
</feature>
<protein>
    <recommendedName>
        <fullName evidence="3">Recombinase domain-containing protein</fullName>
    </recommendedName>
</protein>
<keyword evidence="2" id="KW-0175">Coiled coil</keyword>
<name>A0ABN2WDC8_9MICO</name>
<evidence type="ECO:0000313" key="5">
    <source>
        <dbReference type="Proteomes" id="UP001500984"/>
    </source>
</evidence>
<reference evidence="4 5" key="1">
    <citation type="journal article" date="2019" name="Int. J. Syst. Evol. Microbiol.">
        <title>The Global Catalogue of Microorganisms (GCM) 10K type strain sequencing project: providing services to taxonomists for standard genome sequencing and annotation.</title>
        <authorList>
            <consortium name="The Broad Institute Genomics Platform"/>
            <consortium name="The Broad Institute Genome Sequencing Center for Infectious Disease"/>
            <person name="Wu L."/>
            <person name="Ma J."/>
        </authorList>
    </citation>
    <scope>NUCLEOTIDE SEQUENCE [LARGE SCALE GENOMIC DNA]</scope>
    <source>
        <strain evidence="4 5">JCM 15900</strain>
    </source>
</reference>
<dbReference type="Proteomes" id="UP001500984">
    <property type="component" value="Unassembled WGS sequence"/>
</dbReference>
<evidence type="ECO:0000256" key="1">
    <source>
        <dbReference type="ARBA" id="ARBA00009913"/>
    </source>
</evidence>
<accession>A0ABN2WDC8</accession>
<evidence type="ECO:0000313" key="4">
    <source>
        <dbReference type="EMBL" id="GAA2089450.1"/>
    </source>
</evidence>
<organism evidence="4 5">
    <name type="scientific">Brevibacterium salitolerans</name>
    <dbReference type="NCBI Taxonomy" id="1403566"/>
    <lineage>
        <taxon>Bacteria</taxon>
        <taxon>Bacillati</taxon>
        <taxon>Actinomycetota</taxon>
        <taxon>Actinomycetes</taxon>
        <taxon>Micrococcales</taxon>
        <taxon>Brevibacteriaceae</taxon>
        <taxon>Brevibacterium</taxon>
    </lineage>
</organism>
<comment type="similarity">
    <text evidence="1">Belongs to the site-specific recombinase resolvase family.</text>
</comment>
<dbReference type="InterPro" id="IPR011109">
    <property type="entry name" value="DNA_bind_recombinase_dom"/>
</dbReference>
<dbReference type="InterPro" id="IPR038109">
    <property type="entry name" value="DNA_bind_recomb_sf"/>
</dbReference>
<proteinExistence type="inferred from homology"/>
<evidence type="ECO:0000259" key="3">
    <source>
        <dbReference type="PROSITE" id="PS51737"/>
    </source>
</evidence>
<dbReference type="PANTHER" id="PTHR30461">
    <property type="entry name" value="DNA-INVERTASE FROM LAMBDOID PROPHAGE"/>
    <property type="match status" value="1"/>
</dbReference>
<dbReference type="InterPro" id="IPR050639">
    <property type="entry name" value="SSR_resolvase"/>
</dbReference>
<gene>
    <name evidence="4" type="ORF">GCM10009823_05240</name>
</gene>
<dbReference type="Pfam" id="PF07508">
    <property type="entry name" value="Recombinase"/>
    <property type="match status" value="1"/>
</dbReference>
<feature type="coiled-coil region" evidence="2">
    <location>
        <begin position="254"/>
        <end position="281"/>
    </location>
</feature>
<evidence type="ECO:0000256" key="2">
    <source>
        <dbReference type="SAM" id="Coils"/>
    </source>
</evidence>
<dbReference type="Pfam" id="PF13408">
    <property type="entry name" value="Zn_ribbon_recom"/>
    <property type="match status" value="1"/>
</dbReference>
<sequence length="374" mass="42030">MRRPGVVRTVETDPDRAPLITWAFTAYASGEWTLNTLLNELTVRGLTSVPTPRRPSKPIHVSTLHRTLQNPYYKGTIIFEGAEYEGQHEPLVDPGTWEQVQNVLRANNLAGDKTQTHDHYLKGSLYCGDCESRLIHTHAKNKKGIIYPYFICSGRHRKANDCTRKAMHVDIVEQLIVDHYARIQPRPESVEALEASIAEEFSILTAQARFEREDLTKQQGELLAQRDKLLQAHYAGAIPIDLLKQEQDRITPALTRIEQRLEAAASDYADEQAELKEALDLATDCHTVYERATDSIRRLFNQAFFEKIYITSTDQVSTVPTATFSAMLEPSISRRAERHVAGRKPALISTNTDPHVSGSVFEHQAFGGGSATVL</sequence>
<dbReference type="Gene3D" id="3.90.1750.20">
    <property type="entry name" value="Putative Large Serine Recombinase, Chain B, Domain 2"/>
    <property type="match status" value="1"/>
</dbReference>
<dbReference type="PROSITE" id="PS51737">
    <property type="entry name" value="RECOMBINASE_DNA_BIND"/>
    <property type="match status" value="1"/>
</dbReference>
<dbReference type="EMBL" id="BAAAPZ010000002">
    <property type="protein sequence ID" value="GAA2089450.1"/>
    <property type="molecule type" value="Genomic_DNA"/>
</dbReference>
<comment type="caution">
    <text evidence="4">The sequence shown here is derived from an EMBL/GenBank/DDBJ whole genome shotgun (WGS) entry which is preliminary data.</text>
</comment>
<keyword evidence="5" id="KW-1185">Reference proteome</keyword>
<dbReference type="PANTHER" id="PTHR30461:SF26">
    <property type="entry name" value="RESOLVASE HOMOLOG YNEB"/>
    <property type="match status" value="1"/>
</dbReference>
<dbReference type="InterPro" id="IPR025827">
    <property type="entry name" value="Zn_ribbon_recom_dom"/>
</dbReference>